<keyword evidence="4 6" id="KW-1133">Transmembrane helix</keyword>
<sequence>MGAVAGGSVAGYLYCRRWDLPAGKAFDLFAPILPLAQAVGRVGCLLGGCCYGTETTAWPAMLLPDVRGIWASRYPTRVASISANVLIFIILLVLERYAIRRKGKGWPFDGFLFLAYVELYCLQRFFFEFWRANVPVLFGPFTWNHLYCAIGVVVATTAMVRGLTAERRAW</sequence>
<dbReference type="PANTHER" id="PTHR30589">
    <property type="entry name" value="PROLIPOPROTEIN DIACYLGLYCERYL TRANSFERASE"/>
    <property type="match status" value="1"/>
</dbReference>
<keyword evidence="2" id="KW-0808">Transferase</keyword>
<evidence type="ECO:0000313" key="7">
    <source>
        <dbReference type="EMBL" id="GAG26986.1"/>
    </source>
</evidence>
<dbReference type="EMBL" id="BARS01030934">
    <property type="protein sequence ID" value="GAG26986.1"/>
    <property type="molecule type" value="Genomic_DNA"/>
</dbReference>
<name>X0XQ64_9ZZZZ</name>
<dbReference type="AlphaFoldDB" id="X0XQ64"/>
<proteinExistence type="predicted"/>
<evidence type="ECO:0000256" key="5">
    <source>
        <dbReference type="ARBA" id="ARBA00023136"/>
    </source>
</evidence>
<evidence type="ECO:0000256" key="6">
    <source>
        <dbReference type="SAM" id="Phobius"/>
    </source>
</evidence>
<accession>X0XQ64</accession>
<keyword evidence="3 6" id="KW-0812">Transmembrane</keyword>
<dbReference type="PANTHER" id="PTHR30589:SF0">
    <property type="entry name" value="PHOSPHATIDYLGLYCEROL--PROLIPOPROTEIN DIACYLGLYCERYL TRANSFERASE"/>
    <property type="match status" value="1"/>
</dbReference>
<feature type="transmembrane region" description="Helical" evidence="6">
    <location>
        <begin position="74"/>
        <end position="94"/>
    </location>
</feature>
<evidence type="ECO:0000256" key="3">
    <source>
        <dbReference type="ARBA" id="ARBA00022692"/>
    </source>
</evidence>
<dbReference type="GO" id="GO:0008961">
    <property type="term" value="F:phosphatidylglycerol-prolipoprotein diacylglyceryl transferase activity"/>
    <property type="evidence" value="ECO:0007669"/>
    <property type="project" value="InterPro"/>
</dbReference>
<evidence type="ECO:0008006" key="8">
    <source>
        <dbReference type="Google" id="ProtNLM"/>
    </source>
</evidence>
<dbReference type="InterPro" id="IPR001640">
    <property type="entry name" value="Lgt"/>
</dbReference>
<feature type="transmembrane region" description="Helical" evidence="6">
    <location>
        <begin position="106"/>
        <end position="126"/>
    </location>
</feature>
<keyword evidence="1" id="KW-1003">Cell membrane</keyword>
<comment type="caution">
    <text evidence="7">The sequence shown here is derived from an EMBL/GenBank/DDBJ whole genome shotgun (WGS) entry which is preliminary data.</text>
</comment>
<evidence type="ECO:0000256" key="1">
    <source>
        <dbReference type="ARBA" id="ARBA00022475"/>
    </source>
</evidence>
<keyword evidence="5 6" id="KW-0472">Membrane</keyword>
<gene>
    <name evidence="7" type="ORF">S01H1_48179</name>
</gene>
<evidence type="ECO:0000256" key="2">
    <source>
        <dbReference type="ARBA" id="ARBA00022679"/>
    </source>
</evidence>
<reference evidence="7" key="1">
    <citation type="journal article" date="2014" name="Front. Microbiol.">
        <title>High frequency of phylogenetically diverse reductive dehalogenase-homologous genes in deep subseafloor sedimentary metagenomes.</title>
        <authorList>
            <person name="Kawai M."/>
            <person name="Futagami T."/>
            <person name="Toyoda A."/>
            <person name="Takaki Y."/>
            <person name="Nishi S."/>
            <person name="Hori S."/>
            <person name="Arai W."/>
            <person name="Tsubouchi T."/>
            <person name="Morono Y."/>
            <person name="Uchiyama I."/>
            <person name="Ito T."/>
            <person name="Fujiyama A."/>
            <person name="Inagaki F."/>
            <person name="Takami H."/>
        </authorList>
    </citation>
    <scope>NUCLEOTIDE SEQUENCE</scope>
    <source>
        <strain evidence="7">Expedition CK06-06</strain>
    </source>
</reference>
<protein>
    <recommendedName>
        <fullName evidence="8">Prolipoprotein diacylglyceryl transferase</fullName>
    </recommendedName>
</protein>
<feature type="transmembrane region" description="Helical" evidence="6">
    <location>
        <begin position="146"/>
        <end position="164"/>
    </location>
</feature>
<dbReference type="Pfam" id="PF01790">
    <property type="entry name" value="LGT"/>
    <property type="match status" value="1"/>
</dbReference>
<evidence type="ECO:0000256" key="4">
    <source>
        <dbReference type="ARBA" id="ARBA00022989"/>
    </source>
</evidence>
<dbReference type="GO" id="GO:0042158">
    <property type="term" value="P:lipoprotein biosynthetic process"/>
    <property type="evidence" value="ECO:0007669"/>
    <property type="project" value="InterPro"/>
</dbReference>
<dbReference type="GO" id="GO:0005886">
    <property type="term" value="C:plasma membrane"/>
    <property type="evidence" value="ECO:0007669"/>
    <property type="project" value="InterPro"/>
</dbReference>
<organism evidence="7">
    <name type="scientific">marine sediment metagenome</name>
    <dbReference type="NCBI Taxonomy" id="412755"/>
    <lineage>
        <taxon>unclassified sequences</taxon>
        <taxon>metagenomes</taxon>
        <taxon>ecological metagenomes</taxon>
    </lineage>
</organism>